<sequence length="258" mass="28304">MDLSTIVGIIAAFGLMIMAIMSGSGITIFIDFAALIVVSGGTLGATLVHYPFKEVSRAFGVLKKAFFHKEEKPSDTIDALIRYSNKARKEGILSLQSVISEIKDPFFIKGVQMAVDGQEPEAMKEMLDREIEYIMERHEEGADIFVAMGTYAPAMGMIGTLIGLVQMLQTMNDPSTIGPAMAMALLTTFYGAVMANVFFLPVSGKLRNRSQSEILKKTLISEGMKSILAGENPRIMEQKLHAFVAPKYRASFFNKKKG</sequence>
<dbReference type="HOGENOM" id="CLU_079895_1_0_7"/>
<evidence type="ECO:0000256" key="4">
    <source>
        <dbReference type="ARBA" id="ARBA00022475"/>
    </source>
</evidence>
<dbReference type="Pfam" id="PF01618">
    <property type="entry name" value="MotA_ExbB"/>
    <property type="match status" value="1"/>
</dbReference>
<feature type="transmembrane region" description="Helical" evidence="9">
    <location>
        <begin position="144"/>
        <end position="168"/>
    </location>
</feature>
<dbReference type="Proteomes" id="UP000035036">
    <property type="component" value="Chromosome"/>
</dbReference>
<keyword evidence="6" id="KW-0283">Flagellar rotation</keyword>
<reference evidence="11 12" key="1">
    <citation type="journal article" date="2015" name="Genome Announc.">
        <title>Genomes of Geoalkalibacter ferrihydriticus Z-0531T and Geoalkalibacter subterraneus Red1T, Two Haloalkaliphilic Metal-Reducing Deltaproteobacteria.</title>
        <authorList>
            <person name="Badalamenti J.P."/>
            <person name="Krajmalnik-Brown R."/>
            <person name="Torres C.I."/>
            <person name="Bond D.R."/>
        </authorList>
    </citation>
    <scope>NUCLEOTIDE SEQUENCE [LARGE SCALE GENOMIC DNA]</scope>
    <source>
        <strain evidence="11 12">Red1</strain>
    </source>
</reference>
<dbReference type="GO" id="GO:0071978">
    <property type="term" value="P:bacterial-type flagellum-dependent swarming motility"/>
    <property type="evidence" value="ECO:0007669"/>
    <property type="project" value="InterPro"/>
</dbReference>
<evidence type="ECO:0000256" key="2">
    <source>
        <dbReference type="ARBA" id="ARBA00008038"/>
    </source>
</evidence>
<keyword evidence="12" id="KW-1185">Reference proteome</keyword>
<evidence type="ECO:0000256" key="6">
    <source>
        <dbReference type="ARBA" id="ARBA00022779"/>
    </source>
</evidence>
<evidence type="ECO:0000256" key="3">
    <source>
        <dbReference type="ARBA" id="ARBA00022448"/>
    </source>
</evidence>
<dbReference type="AlphaFoldDB" id="A0A0B5FTT0"/>
<keyword evidence="8 9" id="KW-0472">Membrane</keyword>
<evidence type="ECO:0000256" key="9">
    <source>
        <dbReference type="SAM" id="Phobius"/>
    </source>
</evidence>
<feature type="transmembrane region" description="Helical" evidence="9">
    <location>
        <begin position="32"/>
        <end position="52"/>
    </location>
</feature>
<dbReference type="STRING" id="483547.GSUB_14970"/>
<dbReference type="GO" id="GO:0006935">
    <property type="term" value="P:chemotaxis"/>
    <property type="evidence" value="ECO:0007669"/>
    <property type="project" value="InterPro"/>
</dbReference>
<gene>
    <name evidence="11" type="ORF">GSUB_14970</name>
</gene>
<keyword evidence="4" id="KW-1003">Cell membrane</keyword>
<dbReference type="GO" id="GO:0005886">
    <property type="term" value="C:plasma membrane"/>
    <property type="evidence" value="ECO:0007669"/>
    <property type="project" value="UniProtKB-SubCell"/>
</dbReference>
<evidence type="ECO:0000256" key="1">
    <source>
        <dbReference type="ARBA" id="ARBA00004651"/>
    </source>
</evidence>
<dbReference type="RefSeq" id="WP_040201520.1">
    <property type="nucleotide sequence ID" value="NZ_CP010311.1"/>
</dbReference>
<evidence type="ECO:0000259" key="10">
    <source>
        <dbReference type="Pfam" id="PF01618"/>
    </source>
</evidence>
<dbReference type="InterPro" id="IPR047055">
    <property type="entry name" value="MotA-like"/>
</dbReference>
<comment type="similarity">
    <text evidence="2">Belongs to the MotA family.</text>
</comment>
<feature type="domain" description="MotA/TolQ/ExbB proton channel" evidence="10">
    <location>
        <begin position="100"/>
        <end position="216"/>
    </location>
</feature>
<feature type="transmembrane region" description="Helical" evidence="9">
    <location>
        <begin position="7"/>
        <end position="26"/>
    </location>
</feature>
<protein>
    <submittedName>
        <fullName evidence="11">Flagellar motor protein MotP</fullName>
    </submittedName>
</protein>
<dbReference type="InterPro" id="IPR002898">
    <property type="entry name" value="MotA_ExbB_proton_chnl"/>
</dbReference>
<keyword evidence="7 9" id="KW-1133">Transmembrane helix</keyword>
<accession>A0A0B5FTT0</accession>
<keyword evidence="3" id="KW-0813">Transport</keyword>
<keyword evidence="11" id="KW-0966">Cell projection</keyword>
<dbReference type="InterPro" id="IPR000540">
    <property type="entry name" value="Flag_MotA_CS"/>
</dbReference>
<proteinExistence type="inferred from homology"/>
<organism evidence="11 12">
    <name type="scientific">Geoalkalibacter subterraneus</name>
    <dbReference type="NCBI Taxonomy" id="483547"/>
    <lineage>
        <taxon>Bacteria</taxon>
        <taxon>Pseudomonadati</taxon>
        <taxon>Thermodesulfobacteriota</taxon>
        <taxon>Desulfuromonadia</taxon>
        <taxon>Desulfuromonadales</taxon>
        <taxon>Geoalkalibacteraceae</taxon>
        <taxon>Geoalkalibacter</taxon>
    </lineage>
</organism>
<keyword evidence="5 9" id="KW-0812">Transmembrane</keyword>
<evidence type="ECO:0000256" key="5">
    <source>
        <dbReference type="ARBA" id="ARBA00022692"/>
    </source>
</evidence>
<evidence type="ECO:0000256" key="8">
    <source>
        <dbReference type="ARBA" id="ARBA00023136"/>
    </source>
</evidence>
<dbReference type="PANTHER" id="PTHR30433">
    <property type="entry name" value="CHEMOTAXIS PROTEIN MOTA"/>
    <property type="match status" value="1"/>
</dbReference>
<keyword evidence="11" id="KW-0282">Flagellum</keyword>
<dbReference type="OrthoDB" id="9806929at2"/>
<feature type="transmembrane region" description="Helical" evidence="9">
    <location>
        <begin position="180"/>
        <end position="202"/>
    </location>
</feature>
<name>A0A0B5FTT0_9BACT</name>
<evidence type="ECO:0000313" key="11">
    <source>
        <dbReference type="EMBL" id="AJF07590.1"/>
    </source>
</evidence>
<dbReference type="EMBL" id="CP010311">
    <property type="protein sequence ID" value="AJF07590.1"/>
    <property type="molecule type" value="Genomic_DNA"/>
</dbReference>
<comment type="subcellular location">
    <subcellularLocation>
        <location evidence="1">Cell membrane</location>
        <topology evidence="1">Multi-pass membrane protein</topology>
    </subcellularLocation>
</comment>
<dbReference type="KEGG" id="gsb:GSUB_14970"/>
<evidence type="ECO:0000313" key="12">
    <source>
        <dbReference type="Proteomes" id="UP000035036"/>
    </source>
</evidence>
<evidence type="ECO:0000256" key="7">
    <source>
        <dbReference type="ARBA" id="ARBA00022989"/>
    </source>
</evidence>
<keyword evidence="11" id="KW-0969">Cilium</keyword>
<dbReference type="PANTHER" id="PTHR30433:SF2">
    <property type="entry name" value="MOTILITY PROTEIN A"/>
    <property type="match status" value="1"/>
</dbReference>
<dbReference type="PROSITE" id="PS01307">
    <property type="entry name" value="MOTA"/>
    <property type="match status" value="1"/>
</dbReference>